<reference evidence="4 5" key="1">
    <citation type="submission" date="2019-06" db="EMBL/GenBank/DDBJ databases">
        <title>Sequencing the genomes of 1000 actinobacteria strains.</title>
        <authorList>
            <person name="Klenk H.-P."/>
        </authorList>
    </citation>
    <scope>NUCLEOTIDE SEQUENCE [LARGE SCALE GENOMIC DNA]</scope>
    <source>
        <strain evidence="4 5">DSM 45679</strain>
    </source>
</reference>
<dbReference type="PANTHER" id="PTHR46844:SF1">
    <property type="entry name" value="SLR5058 PROTEIN"/>
    <property type="match status" value="1"/>
</dbReference>
<evidence type="ECO:0000256" key="1">
    <source>
        <dbReference type="ARBA" id="ARBA00022741"/>
    </source>
</evidence>
<dbReference type="EMBL" id="VFML01000002">
    <property type="protein sequence ID" value="TQI93667.1"/>
    <property type="molecule type" value="Genomic_DNA"/>
</dbReference>
<dbReference type="Gene3D" id="3.40.50.300">
    <property type="entry name" value="P-loop containing nucleotide triphosphate hydrolases"/>
    <property type="match status" value="1"/>
</dbReference>
<dbReference type="AlphaFoldDB" id="A0A542CS72"/>
<organism evidence="4 5">
    <name type="scientific">Amycolatopsis cihanbeyliensis</name>
    <dbReference type="NCBI Taxonomy" id="1128664"/>
    <lineage>
        <taxon>Bacteria</taxon>
        <taxon>Bacillati</taxon>
        <taxon>Actinomycetota</taxon>
        <taxon>Actinomycetes</taxon>
        <taxon>Pseudonocardiales</taxon>
        <taxon>Pseudonocardiaceae</taxon>
        <taxon>Amycolatopsis</taxon>
    </lineage>
</organism>
<keyword evidence="2" id="KW-0067">ATP-binding</keyword>
<protein>
    <submittedName>
        <fullName evidence="4">NACHT domain-containing protein</fullName>
    </submittedName>
</protein>
<dbReference type="InterPro" id="IPR054547">
    <property type="entry name" value="NNH1"/>
</dbReference>
<evidence type="ECO:0000313" key="5">
    <source>
        <dbReference type="Proteomes" id="UP000320876"/>
    </source>
</evidence>
<dbReference type="Pfam" id="PF22733">
    <property type="entry name" value="NNH1"/>
    <property type="match status" value="1"/>
</dbReference>
<dbReference type="SUPFAM" id="SSF52058">
    <property type="entry name" value="L domain-like"/>
    <property type="match status" value="1"/>
</dbReference>
<evidence type="ECO:0000256" key="2">
    <source>
        <dbReference type="ARBA" id="ARBA00022840"/>
    </source>
</evidence>
<sequence length="997" mass="112028">MAGRAARAWLNNRAADERRGMELTELIAHRYPLIRHRREFRRRLEEIEDQVTERLLPLCEREFHGLDEGERVAALTAVADAIENADLSDETMFRLDIDPIALAREIRRQVPQATHQAALSESAAELFGLVLDQTCYYLAHLIRELPEFQPRAAVETLSRLSGIARQIGEVLERLPVASLDRITGTDDDEEFRNRYGELVSSLYDRLDILGITTNYYEPSVTLTVAYLSLTASTGGTESRVRENPMPEPHRLDSTELRSQVVRVEDALGHKQRVLIQGDAGAGKSTLLQWLAVTAVRQRFVGSLTGWNGLVPFLIRLRDFADRALPDGEEILLHANAPQWGIVPEGWVHRIADAGRALFLIDGVDELPEQDRAGVRSWLRAIILRYPGCRLVVTSRPSDLIERWFAKDRFHLATLEPMTTEDVGVFVDKWHSALLDSSGGQAMVLPCPREEVPKHQRSLLAHLAARPHLRALARNPLLCAMICALNLDRRANLPRDRMTLYDAALDMLLERRDAEKQVLAGSEIQLTAVEKRALLRALAWWLNENRRTEMSREEAIYQLQLKIGTMPGVTQPPADVLTYLLERSGLLRQPVLGRVDFVHRTFQEFLAAKEVVERDSIDLLVNNATSDLWRETVLMACAHATAPQRDRLLSGILNNAYAMYRTPEVSQRRQLMLLAAACLEIAVEVSARVIAEVERCLTELLPPTSYEEVNTLATVGSSLFRVLPADLRDMDPLSAVLTVRTVALSNEPSTLEVLRRYARDRRWEVQDEIMTCARYFDLDEYTGRVLADAPFFDHGVEIREHAWLPYLDRFRDVEQIRVLLHPDRLDDLSIFARTRKLHGLLVGVVGDCDLTPLEEQGNLEYLNLTCDGAFAGLSTLAGLPSMTELVLTPGEPIDDLDFLPALTGLTRLEIANLDPGAELTTVTTLRNLRSLGLRGCRAPVDTGALAGLPQLERLDLRDCGDGLDLSPLSGRRVRVLLNRGQAVRGLSELDADAEIQRF</sequence>
<feature type="domain" description="NACHT" evidence="3">
    <location>
        <begin position="271"/>
        <end position="612"/>
    </location>
</feature>
<dbReference type="InterPro" id="IPR032675">
    <property type="entry name" value="LRR_dom_sf"/>
</dbReference>
<dbReference type="SUPFAM" id="SSF52540">
    <property type="entry name" value="P-loop containing nucleoside triphosphate hydrolases"/>
    <property type="match status" value="1"/>
</dbReference>
<dbReference type="Proteomes" id="UP000320876">
    <property type="component" value="Unassembled WGS sequence"/>
</dbReference>
<dbReference type="PROSITE" id="PS50837">
    <property type="entry name" value="NACHT"/>
    <property type="match status" value="1"/>
</dbReference>
<evidence type="ECO:0000313" key="4">
    <source>
        <dbReference type="EMBL" id="TQI93667.1"/>
    </source>
</evidence>
<keyword evidence="5" id="KW-1185">Reference proteome</keyword>
<proteinExistence type="predicted"/>
<evidence type="ECO:0000259" key="3">
    <source>
        <dbReference type="PROSITE" id="PS50837"/>
    </source>
</evidence>
<dbReference type="Pfam" id="PF05729">
    <property type="entry name" value="NACHT"/>
    <property type="match status" value="1"/>
</dbReference>
<gene>
    <name evidence="4" type="ORF">FB471_5807</name>
</gene>
<accession>A0A542CS72</accession>
<name>A0A542CS72_AMYCI</name>
<dbReference type="InterPro" id="IPR007111">
    <property type="entry name" value="NACHT_NTPase"/>
</dbReference>
<keyword evidence="1" id="KW-0547">Nucleotide-binding</keyword>
<dbReference type="GO" id="GO:0005524">
    <property type="term" value="F:ATP binding"/>
    <property type="evidence" value="ECO:0007669"/>
    <property type="project" value="UniProtKB-KW"/>
</dbReference>
<dbReference type="InterPro" id="IPR027417">
    <property type="entry name" value="P-loop_NTPase"/>
</dbReference>
<comment type="caution">
    <text evidence="4">The sequence shown here is derived from an EMBL/GenBank/DDBJ whole genome shotgun (WGS) entry which is preliminary data.</text>
</comment>
<dbReference type="Gene3D" id="3.80.10.10">
    <property type="entry name" value="Ribonuclease Inhibitor"/>
    <property type="match status" value="1"/>
</dbReference>
<dbReference type="PANTHER" id="PTHR46844">
    <property type="entry name" value="SLR5058 PROTEIN"/>
    <property type="match status" value="1"/>
</dbReference>